<name>A0A250X5S2_9CHLO</name>
<evidence type="ECO:0000256" key="1">
    <source>
        <dbReference type="SAM" id="MobiDB-lite"/>
    </source>
</evidence>
<dbReference type="Gene3D" id="1.10.510.10">
    <property type="entry name" value="Transferase(Phosphotransferase) domain 1"/>
    <property type="match status" value="2"/>
</dbReference>
<organism evidence="3 4">
    <name type="scientific">Chlamydomonas eustigma</name>
    <dbReference type="NCBI Taxonomy" id="1157962"/>
    <lineage>
        <taxon>Eukaryota</taxon>
        <taxon>Viridiplantae</taxon>
        <taxon>Chlorophyta</taxon>
        <taxon>core chlorophytes</taxon>
        <taxon>Chlorophyceae</taxon>
        <taxon>CS clade</taxon>
        <taxon>Chlamydomonadales</taxon>
        <taxon>Chlamydomonadaceae</taxon>
        <taxon>Chlamydomonas</taxon>
    </lineage>
</organism>
<gene>
    <name evidence="3" type="ORF">CEUSTIGMA_g5684.t1</name>
</gene>
<dbReference type="EMBL" id="BEGY01000031">
    <property type="protein sequence ID" value="GAX78242.1"/>
    <property type="molecule type" value="Genomic_DNA"/>
</dbReference>
<dbReference type="STRING" id="1157962.A0A250X5S2"/>
<dbReference type="Pfam" id="PF07714">
    <property type="entry name" value="PK_Tyr_Ser-Thr"/>
    <property type="match status" value="1"/>
</dbReference>
<accession>A0A250X5S2</accession>
<dbReference type="AlphaFoldDB" id="A0A250X5S2"/>
<dbReference type="OrthoDB" id="539821at2759"/>
<protein>
    <recommendedName>
        <fullName evidence="2">Protein kinase domain-containing protein</fullName>
    </recommendedName>
</protein>
<sequence>VKLNTTPLPRDLQLWPELVEVGAEVHSGRRKSLYTATFQGRRTIFKALRCGGVLDLRSWPSAQHCSMLSRVAEVCHPNLLQVLVVYPMLYELLHAEQGMLITHRPGGSFTGVPPRRGKFRRCFAQLLEYVPSVSLREALVNPQSSEPSFPSSLIAATASNNNQVAVPQSSSVRGALSHSQSGVLPKHVSLSVPALHSLDVATVNPDSGIKLPLKPHHLSLDEITDDGSYHNDHGSNNSIFSAIVNSASNMQSKDFPSSRGPQFIRDMTWIDRFRQKIHILQQVASAVQALHEAGLLHGEIQAENVLLVLNSKLRPSAASIIQNEDPGGLMYWARIMKGYSSVGSRMNPCRSSTCPQDLTSMSPDLSMDQTLQAGLYSTSSGQPSSNLSTAHMATLRPSSMSSLILAPRTASTSSLSPVGPSISRAKGSRSNSQTSRKTIKLEAFPVDVKVKLKDAAMCTFYPAKGQQVLVQKVAGRPRPSLLNYLAPELLQGQRPRRSSDAYSFGLLMWELYRGETLRALRYSNSGNSRSCNSPSSSTHLMGGRALPLEWPEDCPPWYRHLTDSCCSMNPLQRPSFRRILEALCKGDKSS</sequence>
<dbReference type="PROSITE" id="PS50011">
    <property type="entry name" value="PROTEIN_KINASE_DOM"/>
    <property type="match status" value="1"/>
</dbReference>
<dbReference type="InterPro" id="IPR001245">
    <property type="entry name" value="Ser-Thr/Tyr_kinase_cat_dom"/>
</dbReference>
<reference evidence="3 4" key="1">
    <citation type="submission" date="2017-08" db="EMBL/GenBank/DDBJ databases">
        <title>Acidophilic green algal genome provides insights into adaptation to an acidic environment.</title>
        <authorList>
            <person name="Hirooka S."/>
            <person name="Hirose Y."/>
            <person name="Kanesaki Y."/>
            <person name="Higuchi S."/>
            <person name="Fujiwara T."/>
            <person name="Onuma R."/>
            <person name="Era A."/>
            <person name="Ohbayashi R."/>
            <person name="Uzuka A."/>
            <person name="Nozaki H."/>
            <person name="Yoshikawa H."/>
            <person name="Miyagishima S.Y."/>
        </authorList>
    </citation>
    <scope>NUCLEOTIDE SEQUENCE [LARGE SCALE GENOMIC DNA]</scope>
    <source>
        <strain evidence="3 4">NIES-2499</strain>
    </source>
</reference>
<feature type="non-terminal residue" evidence="3">
    <location>
        <position position="1"/>
    </location>
</feature>
<dbReference type="SUPFAM" id="SSF56112">
    <property type="entry name" value="Protein kinase-like (PK-like)"/>
    <property type="match status" value="1"/>
</dbReference>
<keyword evidence="4" id="KW-1185">Reference proteome</keyword>
<proteinExistence type="predicted"/>
<feature type="domain" description="Protein kinase" evidence="2">
    <location>
        <begin position="19"/>
        <end position="590"/>
    </location>
</feature>
<dbReference type="GO" id="GO:0005524">
    <property type="term" value="F:ATP binding"/>
    <property type="evidence" value="ECO:0007669"/>
    <property type="project" value="InterPro"/>
</dbReference>
<dbReference type="InterPro" id="IPR051681">
    <property type="entry name" value="Ser/Thr_Kinases-Pseudokinases"/>
</dbReference>
<dbReference type="InterPro" id="IPR011009">
    <property type="entry name" value="Kinase-like_dom_sf"/>
</dbReference>
<dbReference type="InterPro" id="IPR000719">
    <property type="entry name" value="Prot_kinase_dom"/>
</dbReference>
<dbReference type="Proteomes" id="UP000232323">
    <property type="component" value="Unassembled WGS sequence"/>
</dbReference>
<evidence type="ECO:0000259" key="2">
    <source>
        <dbReference type="PROSITE" id="PS50011"/>
    </source>
</evidence>
<feature type="region of interest" description="Disordered" evidence="1">
    <location>
        <begin position="411"/>
        <end position="436"/>
    </location>
</feature>
<evidence type="ECO:0000313" key="3">
    <source>
        <dbReference type="EMBL" id="GAX78242.1"/>
    </source>
</evidence>
<comment type="caution">
    <text evidence="3">The sequence shown here is derived from an EMBL/GenBank/DDBJ whole genome shotgun (WGS) entry which is preliminary data.</text>
</comment>
<evidence type="ECO:0000313" key="4">
    <source>
        <dbReference type="Proteomes" id="UP000232323"/>
    </source>
</evidence>
<dbReference type="GO" id="GO:0004674">
    <property type="term" value="F:protein serine/threonine kinase activity"/>
    <property type="evidence" value="ECO:0007669"/>
    <property type="project" value="TreeGrafter"/>
</dbReference>
<dbReference type="PANTHER" id="PTHR44329:SF214">
    <property type="entry name" value="PROTEIN KINASE DOMAIN-CONTAINING PROTEIN"/>
    <property type="match status" value="1"/>
</dbReference>
<dbReference type="PANTHER" id="PTHR44329">
    <property type="entry name" value="SERINE/THREONINE-PROTEIN KINASE TNNI3K-RELATED"/>
    <property type="match status" value="1"/>
</dbReference>